<dbReference type="Proteomes" id="UP001153954">
    <property type="component" value="Unassembled WGS sequence"/>
</dbReference>
<keyword evidence="3" id="KW-0813">Transport</keyword>
<accession>A0AAU9TXQ9</accession>
<dbReference type="PANTHER" id="PTHR15422">
    <property type="entry name" value="OS05G0565100 PROTEIN"/>
    <property type="match status" value="1"/>
</dbReference>
<dbReference type="InterPro" id="IPR006593">
    <property type="entry name" value="Cyt_b561/ferric_Rdtase_TM"/>
</dbReference>
<comment type="cofactor">
    <cofactor evidence="1">
        <name>heme b</name>
        <dbReference type="ChEBI" id="CHEBI:60344"/>
    </cofactor>
</comment>
<keyword evidence="7" id="KW-0249">Electron transport</keyword>
<dbReference type="PROSITE" id="PS50939">
    <property type="entry name" value="CYTOCHROME_B561"/>
    <property type="match status" value="1"/>
</dbReference>
<keyword evidence="4" id="KW-0349">Heme</keyword>
<protein>
    <recommendedName>
        <fullName evidence="11">ascorbate ferrireductase (transmembrane)</fullName>
        <ecNumber evidence="11">7.2.1.3</ecNumber>
    </recommendedName>
</protein>
<proteinExistence type="predicted"/>
<dbReference type="GO" id="GO:0140575">
    <property type="term" value="F:transmembrane monodehydroascorbate reductase activity"/>
    <property type="evidence" value="ECO:0007669"/>
    <property type="project" value="InterPro"/>
</dbReference>
<name>A0AAU9TXQ9_EUPED</name>
<keyword evidence="5 13" id="KW-0812">Transmembrane</keyword>
<evidence type="ECO:0000256" key="2">
    <source>
        <dbReference type="ARBA" id="ARBA00004141"/>
    </source>
</evidence>
<gene>
    <name evidence="15" type="ORF">EEDITHA_LOCUS6313</name>
</gene>
<dbReference type="PANTHER" id="PTHR15422:SF43">
    <property type="entry name" value="ASCORBATE FERRIREDUCTASE (TRANSMEMBRANE)"/>
    <property type="match status" value="1"/>
</dbReference>
<keyword evidence="6" id="KW-0479">Metal-binding</keyword>
<keyword evidence="8 13" id="KW-1133">Transmembrane helix</keyword>
<dbReference type="GO" id="GO:0016020">
    <property type="term" value="C:membrane"/>
    <property type="evidence" value="ECO:0007669"/>
    <property type="project" value="UniProtKB-SubCell"/>
</dbReference>
<evidence type="ECO:0000256" key="1">
    <source>
        <dbReference type="ARBA" id="ARBA00001970"/>
    </source>
</evidence>
<feature type="region of interest" description="Disordered" evidence="12">
    <location>
        <begin position="1"/>
        <end position="21"/>
    </location>
</feature>
<feature type="transmembrane region" description="Helical" evidence="13">
    <location>
        <begin position="113"/>
        <end position="132"/>
    </location>
</feature>
<dbReference type="EC" id="7.2.1.3" evidence="11"/>
<feature type="domain" description="Cytochrome b561" evidence="14">
    <location>
        <begin position="38"/>
        <end position="238"/>
    </location>
</feature>
<evidence type="ECO:0000256" key="3">
    <source>
        <dbReference type="ARBA" id="ARBA00022448"/>
    </source>
</evidence>
<dbReference type="GO" id="GO:0140571">
    <property type="term" value="F:transmembrane ascorbate ferrireductase activity"/>
    <property type="evidence" value="ECO:0007669"/>
    <property type="project" value="UniProtKB-EC"/>
</dbReference>
<evidence type="ECO:0000256" key="6">
    <source>
        <dbReference type="ARBA" id="ARBA00022723"/>
    </source>
</evidence>
<dbReference type="Gene3D" id="1.20.120.1770">
    <property type="match status" value="1"/>
</dbReference>
<comment type="caution">
    <text evidence="15">The sequence shown here is derived from an EMBL/GenBank/DDBJ whole genome shotgun (WGS) entry which is preliminary data.</text>
</comment>
<evidence type="ECO:0000256" key="5">
    <source>
        <dbReference type="ARBA" id="ARBA00022692"/>
    </source>
</evidence>
<dbReference type="Pfam" id="PF03188">
    <property type="entry name" value="Cytochrom_B561"/>
    <property type="match status" value="1"/>
</dbReference>
<dbReference type="EMBL" id="CAKOGL010000009">
    <property type="protein sequence ID" value="CAH2090345.1"/>
    <property type="molecule type" value="Genomic_DNA"/>
</dbReference>
<evidence type="ECO:0000259" key="14">
    <source>
        <dbReference type="PROSITE" id="PS50939"/>
    </source>
</evidence>
<evidence type="ECO:0000256" key="10">
    <source>
        <dbReference type="ARBA" id="ARBA00023136"/>
    </source>
</evidence>
<dbReference type="AlphaFoldDB" id="A0AAU9TXQ9"/>
<feature type="transmembrane region" description="Helical" evidence="13">
    <location>
        <begin position="41"/>
        <end position="62"/>
    </location>
</feature>
<keyword evidence="16" id="KW-1185">Reference proteome</keyword>
<evidence type="ECO:0000313" key="16">
    <source>
        <dbReference type="Proteomes" id="UP001153954"/>
    </source>
</evidence>
<evidence type="ECO:0000256" key="11">
    <source>
        <dbReference type="ARBA" id="ARBA00024225"/>
    </source>
</evidence>
<organism evidence="15 16">
    <name type="scientific">Euphydryas editha</name>
    <name type="common">Edith's checkerspot</name>
    <dbReference type="NCBI Taxonomy" id="104508"/>
    <lineage>
        <taxon>Eukaryota</taxon>
        <taxon>Metazoa</taxon>
        <taxon>Ecdysozoa</taxon>
        <taxon>Arthropoda</taxon>
        <taxon>Hexapoda</taxon>
        <taxon>Insecta</taxon>
        <taxon>Pterygota</taxon>
        <taxon>Neoptera</taxon>
        <taxon>Endopterygota</taxon>
        <taxon>Lepidoptera</taxon>
        <taxon>Glossata</taxon>
        <taxon>Ditrysia</taxon>
        <taxon>Papilionoidea</taxon>
        <taxon>Nymphalidae</taxon>
        <taxon>Nymphalinae</taxon>
        <taxon>Euphydryas</taxon>
    </lineage>
</organism>
<evidence type="ECO:0000256" key="8">
    <source>
        <dbReference type="ARBA" id="ARBA00022989"/>
    </source>
</evidence>
<evidence type="ECO:0000256" key="4">
    <source>
        <dbReference type="ARBA" id="ARBA00022617"/>
    </source>
</evidence>
<dbReference type="GO" id="GO:0046872">
    <property type="term" value="F:metal ion binding"/>
    <property type="evidence" value="ECO:0007669"/>
    <property type="project" value="UniProtKB-KW"/>
</dbReference>
<keyword evidence="9" id="KW-0408">Iron</keyword>
<comment type="subcellular location">
    <subcellularLocation>
        <location evidence="2">Membrane</location>
        <topology evidence="2">Multi-pass membrane protein</topology>
    </subcellularLocation>
</comment>
<evidence type="ECO:0000256" key="12">
    <source>
        <dbReference type="SAM" id="MobiDB-lite"/>
    </source>
</evidence>
<evidence type="ECO:0000256" key="13">
    <source>
        <dbReference type="SAM" id="Phobius"/>
    </source>
</evidence>
<feature type="transmembrane region" description="Helical" evidence="13">
    <location>
        <begin position="217"/>
        <end position="237"/>
    </location>
</feature>
<feature type="transmembrane region" description="Helical" evidence="13">
    <location>
        <begin position="179"/>
        <end position="202"/>
    </location>
</feature>
<sequence length="248" mass="27466">MPPNAIDSSFDMDTENNSKTNNQGLQEIVSGSYLIAIFQSALNLLAHILIGVIVGITLHVGFQSGLPLEPIQQHIVLCVLGYQLLMAEAILSLCPHNGWSNRLQLEDKRKAHWILQILGSILAIAGSIIKALDNDVNWNTYHGQFALVALVFTTISLVNGLASLYAYEFRKVLPGNWSKITHICFGIVAFGASCITLCYGFDKLIFRNWASESADTLIAFTVIFTFIILINPAITFFNKSKRVIKMYS</sequence>
<evidence type="ECO:0000256" key="9">
    <source>
        <dbReference type="ARBA" id="ARBA00023004"/>
    </source>
</evidence>
<evidence type="ECO:0000256" key="7">
    <source>
        <dbReference type="ARBA" id="ARBA00022982"/>
    </source>
</evidence>
<dbReference type="InterPro" id="IPR045150">
    <property type="entry name" value="CYB561D1/2"/>
</dbReference>
<dbReference type="SMART" id="SM00665">
    <property type="entry name" value="B561"/>
    <property type="match status" value="1"/>
</dbReference>
<feature type="transmembrane region" description="Helical" evidence="13">
    <location>
        <begin position="74"/>
        <end position="93"/>
    </location>
</feature>
<feature type="transmembrane region" description="Helical" evidence="13">
    <location>
        <begin position="144"/>
        <end position="167"/>
    </location>
</feature>
<reference evidence="15" key="1">
    <citation type="submission" date="2022-03" db="EMBL/GenBank/DDBJ databases">
        <authorList>
            <person name="Tunstrom K."/>
        </authorList>
    </citation>
    <scope>NUCLEOTIDE SEQUENCE</scope>
</reference>
<keyword evidence="10 13" id="KW-0472">Membrane</keyword>
<evidence type="ECO:0000313" key="15">
    <source>
        <dbReference type="EMBL" id="CAH2090345.1"/>
    </source>
</evidence>